<evidence type="ECO:0000313" key="4">
    <source>
        <dbReference type="Proteomes" id="UP001152087"/>
    </source>
</evidence>
<sequence length="323" mass="35314">MSRSYAKSWLEVEETMGVRPVLRGNAEETRGQFDGLISMLEPQYPAPPTTVRAEDGTIDAIKYRIFTPAAAKQGISLPLGVYYHPGGFVIGKSFTDDVLCRTIAEKTGSIVVSVEYRLAPEHKAPAQLEDALKTLEWAYDNATQLGGDPKKIYTIGTSAGAGLAICVARKVALGQSQVGLDVIKGVVALAPYTLHNRYIPEAYRSTHQSYVENRDGVPMIDLASLDAFFDDASLDPKDEDYFAALDQDHHKLLPPTYVATCGIDPLRDDGKVLAESLKTSGVSVKTDHYDGLPHCFWVFPGLPESQTFMENTVNGAKWILGKM</sequence>
<dbReference type="PANTHER" id="PTHR48081">
    <property type="entry name" value="AB HYDROLASE SUPERFAMILY PROTEIN C4A8.06C"/>
    <property type="match status" value="1"/>
</dbReference>
<accession>A0A9W8QT30</accession>
<dbReference type="Proteomes" id="UP001152087">
    <property type="component" value="Unassembled WGS sequence"/>
</dbReference>
<name>A0A9W8QT30_9HYPO</name>
<evidence type="ECO:0000256" key="1">
    <source>
        <dbReference type="ARBA" id="ARBA00022801"/>
    </source>
</evidence>
<dbReference type="OrthoDB" id="408631at2759"/>
<organism evidence="3 4">
    <name type="scientific">Fusarium falciforme</name>
    <dbReference type="NCBI Taxonomy" id="195108"/>
    <lineage>
        <taxon>Eukaryota</taxon>
        <taxon>Fungi</taxon>
        <taxon>Dikarya</taxon>
        <taxon>Ascomycota</taxon>
        <taxon>Pezizomycotina</taxon>
        <taxon>Sordariomycetes</taxon>
        <taxon>Hypocreomycetidae</taxon>
        <taxon>Hypocreales</taxon>
        <taxon>Nectriaceae</taxon>
        <taxon>Fusarium</taxon>
        <taxon>Fusarium solani species complex</taxon>
    </lineage>
</organism>
<dbReference type="PANTHER" id="PTHR48081:SF8">
    <property type="entry name" value="ALPHA_BETA HYDROLASE FOLD-3 DOMAIN-CONTAINING PROTEIN-RELATED"/>
    <property type="match status" value="1"/>
</dbReference>
<comment type="caution">
    <text evidence="3">The sequence shown here is derived from an EMBL/GenBank/DDBJ whole genome shotgun (WGS) entry which is preliminary data.</text>
</comment>
<dbReference type="GO" id="GO:0016787">
    <property type="term" value="F:hydrolase activity"/>
    <property type="evidence" value="ECO:0007669"/>
    <property type="project" value="UniProtKB-KW"/>
</dbReference>
<keyword evidence="1" id="KW-0378">Hydrolase</keyword>
<dbReference type="Pfam" id="PF07859">
    <property type="entry name" value="Abhydrolase_3"/>
    <property type="match status" value="1"/>
</dbReference>
<dbReference type="InterPro" id="IPR050300">
    <property type="entry name" value="GDXG_lipolytic_enzyme"/>
</dbReference>
<keyword evidence="4" id="KW-1185">Reference proteome</keyword>
<gene>
    <name evidence="3" type="ORF">NW755_014236</name>
</gene>
<dbReference type="InterPro" id="IPR029058">
    <property type="entry name" value="AB_hydrolase_fold"/>
</dbReference>
<evidence type="ECO:0000259" key="2">
    <source>
        <dbReference type="Pfam" id="PF07859"/>
    </source>
</evidence>
<dbReference type="Gene3D" id="3.40.50.1820">
    <property type="entry name" value="alpha/beta hydrolase"/>
    <property type="match status" value="1"/>
</dbReference>
<dbReference type="InterPro" id="IPR013094">
    <property type="entry name" value="AB_hydrolase_3"/>
</dbReference>
<reference evidence="3" key="1">
    <citation type="submission" date="2022-09" db="EMBL/GenBank/DDBJ databases">
        <title>Fusarium specimens isolated from Avocado Roots.</title>
        <authorList>
            <person name="Stajich J."/>
            <person name="Roper C."/>
            <person name="Heimlech-Rivalta G."/>
        </authorList>
    </citation>
    <scope>NUCLEOTIDE SEQUENCE</scope>
    <source>
        <strain evidence="3">A02</strain>
    </source>
</reference>
<proteinExistence type="predicted"/>
<evidence type="ECO:0000313" key="3">
    <source>
        <dbReference type="EMBL" id="KAJ4176766.1"/>
    </source>
</evidence>
<dbReference type="AlphaFoldDB" id="A0A9W8QT30"/>
<protein>
    <recommendedName>
        <fullName evidence="2">Alpha/beta hydrolase fold-3 domain-containing protein</fullName>
    </recommendedName>
</protein>
<dbReference type="SUPFAM" id="SSF53474">
    <property type="entry name" value="alpha/beta-Hydrolases"/>
    <property type="match status" value="1"/>
</dbReference>
<dbReference type="EMBL" id="JAOQAV010000156">
    <property type="protein sequence ID" value="KAJ4176766.1"/>
    <property type="molecule type" value="Genomic_DNA"/>
</dbReference>
<feature type="domain" description="Alpha/beta hydrolase fold-3" evidence="2">
    <location>
        <begin position="81"/>
        <end position="297"/>
    </location>
</feature>